<evidence type="ECO:0000256" key="1">
    <source>
        <dbReference type="ARBA" id="ARBA00022679"/>
    </source>
</evidence>
<dbReference type="Gene3D" id="2.20.130.10">
    <property type="entry name" value="CAC2371-like domains"/>
    <property type="match status" value="1"/>
</dbReference>
<evidence type="ECO:0000313" key="3">
    <source>
        <dbReference type="EMBL" id="GLZ80073.1"/>
    </source>
</evidence>
<dbReference type="GO" id="GO:0008168">
    <property type="term" value="F:methyltransferase activity"/>
    <property type="evidence" value="ECO:0007669"/>
    <property type="project" value="UniProtKB-KW"/>
</dbReference>
<dbReference type="Proteomes" id="UP001165079">
    <property type="component" value="Unassembled WGS sequence"/>
</dbReference>
<evidence type="ECO:0000259" key="2">
    <source>
        <dbReference type="Pfam" id="PF13649"/>
    </source>
</evidence>
<dbReference type="InterPro" id="IPR029063">
    <property type="entry name" value="SAM-dependent_MTases_sf"/>
</dbReference>
<dbReference type="Gene3D" id="3.40.50.150">
    <property type="entry name" value="Vaccinia Virus protein VP39"/>
    <property type="match status" value="1"/>
</dbReference>
<dbReference type="CDD" id="cd02440">
    <property type="entry name" value="AdoMet_MTases"/>
    <property type="match status" value="1"/>
</dbReference>
<reference evidence="3" key="1">
    <citation type="submission" date="2023-03" db="EMBL/GenBank/DDBJ databases">
        <title>Actinorhabdospora filicis NBRC 111898.</title>
        <authorList>
            <person name="Ichikawa N."/>
            <person name="Sato H."/>
            <person name="Tonouchi N."/>
        </authorList>
    </citation>
    <scope>NUCLEOTIDE SEQUENCE</scope>
    <source>
        <strain evidence="3">NBRC 111898</strain>
    </source>
</reference>
<organism evidence="3 4">
    <name type="scientific">Actinorhabdospora filicis</name>
    <dbReference type="NCBI Taxonomy" id="1785913"/>
    <lineage>
        <taxon>Bacteria</taxon>
        <taxon>Bacillati</taxon>
        <taxon>Actinomycetota</taxon>
        <taxon>Actinomycetes</taxon>
        <taxon>Micromonosporales</taxon>
        <taxon>Micromonosporaceae</taxon>
        <taxon>Actinorhabdospora</taxon>
    </lineage>
</organism>
<protein>
    <submittedName>
        <fullName evidence="3">Methyltransferase</fullName>
    </submittedName>
</protein>
<dbReference type="AlphaFoldDB" id="A0A9W6SPN9"/>
<gene>
    <name evidence="3" type="ORF">Afil01_48800</name>
</gene>
<keyword evidence="1" id="KW-0808">Transferase</keyword>
<keyword evidence="3" id="KW-0489">Methyltransferase</keyword>
<dbReference type="PANTHER" id="PTHR43861">
    <property type="entry name" value="TRANS-ACONITATE 2-METHYLTRANSFERASE-RELATED"/>
    <property type="match status" value="1"/>
</dbReference>
<accession>A0A9W6SPN9</accession>
<evidence type="ECO:0000313" key="4">
    <source>
        <dbReference type="Proteomes" id="UP001165079"/>
    </source>
</evidence>
<keyword evidence="4" id="KW-1185">Reference proteome</keyword>
<dbReference type="SUPFAM" id="SSF53335">
    <property type="entry name" value="S-adenosyl-L-methionine-dependent methyltransferases"/>
    <property type="match status" value="1"/>
</dbReference>
<name>A0A9W6SPN9_9ACTN</name>
<dbReference type="GO" id="GO:0032259">
    <property type="term" value="P:methylation"/>
    <property type="evidence" value="ECO:0007669"/>
    <property type="project" value="UniProtKB-KW"/>
</dbReference>
<dbReference type="InterPro" id="IPR041698">
    <property type="entry name" value="Methyltransf_25"/>
</dbReference>
<sequence length="244" mass="26255">MTATYTDAEAAALYDVLNPWDPAEWPGDAFYAGLIEDAESVLDVGCGTGQALAHARAAGHTGRLAGIDPDAAALDVARARAEAEWVLGTAANIPWTGEFELAFMTGHAFQFIPAAELDRSLRAIRAALRPGGRFAFETRHPQARAWEHWIPANEDTVTDAAGRVLRVWHDLESVTGDEVTFTGTTADPDGTVLRVERATLRFITEDALDTALAAAGFTVEARHGYWDGRPVDAASREIITIARA</sequence>
<dbReference type="Pfam" id="PF13649">
    <property type="entry name" value="Methyltransf_25"/>
    <property type="match status" value="1"/>
</dbReference>
<dbReference type="PANTHER" id="PTHR43861:SF3">
    <property type="entry name" value="PUTATIVE (AFU_ORTHOLOGUE AFUA_2G14390)-RELATED"/>
    <property type="match status" value="1"/>
</dbReference>
<proteinExistence type="predicted"/>
<feature type="domain" description="Methyltransferase" evidence="2">
    <location>
        <begin position="41"/>
        <end position="132"/>
    </location>
</feature>
<comment type="caution">
    <text evidence="3">The sequence shown here is derived from an EMBL/GenBank/DDBJ whole genome shotgun (WGS) entry which is preliminary data.</text>
</comment>
<dbReference type="EMBL" id="BSTX01000003">
    <property type="protein sequence ID" value="GLZ80073.1"/>
    <property type="molecule type" value="Genomic_DNA"/>
</dbReference>
<dbReference type="RefSeq" id="WP_285665197.1">
    <property type="nucleotide sequence ID" value="NZ_BSTX01000003.1"/>
</dbReference>